<dbReference type="Pfam" id="PF09844">
    <property type="entry name" value="DUF2071"/>
    <property type="match status" value="1"/>
</dbReference>
<organism evidence="1 2">
    <name type="scientific">Algoriphagus aquimarinus</name>
    <dbReference type="NCBI Taxonomy" id="237018"/>
    <lineage>
        <taxon>Bacteria</taxon>
        <taxon>Pseudomonadati</taxon>
        <taxon>Bacteroidota</taxon>
        <taxon>Cytophagia</taxon>
        <taxon>Cytophagales</taxon>
        <taxon>Cyclobacteriaceae</taxon>
        <taxon>Algoriphagus</taxon>
    </lineage>
</organism>
<dbReference type="Proteomes" id="UP000198790">
    <property type="component" value="Unassembled WGS sequence"/>
</dbReference>
<accession>A0A1I1A618</accession>
<protein>
    <recommendedName>
        <fullName evidence="3">DUF2071 domain-containing protein</fullName>
    </recommendedName>
</protein>
<dbReference type="STRING" id="237018.SAMN04489723_107202"/>
<evidence type="ECO:0008006" key="3">
    <source>
        <dbReference type="Google" id="ProtNLM"/>
    </source>
</evidence>
<dbReference type="EMBL" id="FOKK01000007">
    <property type="protein sequence ID" value="SFB33347.1"/>
    <property type="molecule type" value="Genomic_DNA"/>
</dbReference>
<evidence type="ECO:0000313" key="2">
    <source>
        <dbReference type="Proteomes" id="UP000198790"/>
    </source>
</evidence>
<name>A0A1I1A618_9BACT</name>
<dbReference type="PANTHER" id="PTHR39186:SF1">
    <property type="entry name" value="DUF2071 DOMAIN-CONTAINING PROTEIN"/>
    <property type="match status" value="1"/>
</dbReference>
<proteinExistence type="predicted"/>
<sequence length="237" mass="27971">MAKTFLQAEWKKLAMANYKVDPKLLLPFLPLKTELDFWKNTCYVSLVGFMFQDTKIKGFKIPFHTDFEEVNLRFYVRFKDNDKWKRGVVFIKEIVPKHALTFVANTVYGENYETMPMAHNWTIDSDKQVIEYKWRKKTKWHSIKVQTGLDLLEIDEGSEEEFITEHYWGYTKINNSKTSEYGVEHPKWYVYKTVDYNIDVSFGDIYGQTFSFLDNVNPTSVFLAEGSLIEVKDGKTI</sequence>
<dbReference type="PANTHER" id="PTHR39186">
    <property type="entry name" value="DUF2071 FAMILY PROTEIN"/>
    <property type="match status" value="1"/>
</dbReference>
<gene>
    <name evidence="1" type="ORF">SAMN04489723_107202</name>
</gene>
<reference evidence="1 2" key="1">
    <citation type="submission" date="2016-10" db="EMBL/GenBank/DDBJ databases">
        <authorList>
            <person name="de Groot N.N."/>
        </authorList>
    </citation>
    <scope>NUCLEOTIDE SEQUENCE [LARGE SCALE GENOMIC DNA]</scope>
    <source>
        <strain evidence="1 2">DSM 23399</strain>
    </source>
</reference>
<keyword evidence="2" id="KW-1185">Reference proteome</keyword>
<dbReference type="AlphaFoldDB" id="A0A1I1A618"/>
<dbReference type="RefSeq" id="WP_092897454.1">
    <property type="nucleotide sequence ID" value="NZ_FOKK01000007.1"/>
</dbReference>
<evidence type="ECO:0000313" key="1">
    <source>
        <dbReference type="EMBL" id="SFB33347.1"/>
    </source>
</evidence>
<dbReference type="OrthoDB" id="1421826at2"/>
<dbReference type="InterPro" id="IPR018644">
    <property type="entry name" value="DUF2071"/>
</dbReference>